<dbReference type="PROSITE" id="PS51857">
    <property type="entry name" value="CSD_2"/>
    <property type="match status" value="1"/>
</dbReference>
<dbReference type="PANTHER" id="PTHR46565">
    <property type="entry name" value="COLD SHOCK DOMAIN PROTEIN 2"/>
    <property type="match status" value="1"/>
</dbReference>
<feature type="domain" description="CSD" evidence="5">
    <location>
        <begin position="1"/>
        <end position="66"/>
    </location>
</feature>
<evidence type="ECO:0000256" key="4">
    <source>
        <dbReference type="SAM" id="MobiDB-lite"/>
    </source>
</evidence>
<dbReference type="InterPro" id="IPR011129">
    <property type="entry name" value="CSD"/>
</dbReference>
<sequence length="101" mass="11206">MPQGKVKWFNNAKGYGFIIEEGCTEDLFAHFSSIQMEGYKTLKAGQRVEFEKKPSDKGVHAVGIVPLDKPERRADASDEDTDERHDTDAESMGSASHVASF</sequence>
<feature type="region of interest" description="Disordered" evidence="4">
    <location>
        <begin position="53"/>
        <end position="101"/>
    </location>
</feature>
<dbReference type="CDD" id="cd04458">
    <property type="entry name" value="CSP_CDS"/>
    <property type="match status" value="1"/>
</dbReference>
<evidence type="ECO:0000256" key="3">
    <source>
        <dbReference type="RuleBase" id="RU000408"/>
    </source>
</evidence>
<evidence type="ECO:0000313" key="6">
    <source>
        <dbReference type="EMBL" id="QCF25662.1"/>
    </source>
</evidence>
<dbReference type="KEGG" id="hmi:soil367_06885"/>
<accession>A0A4P7XHF9</accession>
<dbReference type="InterPro" id="IPR019844">
    <property type="entry name" value="CSD_CS"/>
</dbReference>
<name>A0A4P7XHF9_9ALTE</name>
<dbReference type="GO" id="GO:0003676">
    <property type="term" value="F:nucleic acid binding"/>
    <property type="evidence" value="ECO:0007669"/>
    <property type="project" value="InterPro"/>
</dbReference>
<dbReference type="Pfam" id="PF00313">
    <property type="entry name" value="CSD"/>
    <property type="match status" value="1"/>
</dbReference>
<evidence type="ECO:0000256" key="1">
    <source>
        <dbReference type="ARBA" id="ARBA00004496"/>
    </source>
</evidence>
<dbReference type="GO" id="GO:0005829">
    <property type="term" value="C:cytosol"/>
    <property type="evidence" value="ECO:0007669"/>
    <property type="project" value="UniProtKB-ARBA"/>
</dbReference>
<dbReference type="Gene3D" id="2.40.50.140">
    <property type="entry name" value="Nucleic acid-binding proteins"/>
    <property type="match status" value="1"/>
</dbReference>
<evidence type="ECO:0000256" key="2">
    <source>
        <dbReference type="ARBA" id="ARBA00022490"/>
    </source>
</evidence>
<protein>
    <submittedName>
        <fullName evidence="6">Cold-shock protein</fullName>
    </submittedName>
</protein>
<keyword evidence="2" id="KW-0963">Cytoplasm</keyword>
<dbReference type="PRINTS" id="PR00050">
    <property type="entry name" value="COLDSHOCK"/>
</dbReference>
<dbReference type="PROSITE" id="PS00352">
    <property type="entry name" value="CSD_1"/>
    <property type="match status" value="1"/>
</dbReference>
<dbReference type="OrthoDB" id="9810590at2"/>
<dbReference type="SMART" id="SM00357">
    <property type="entry name" value="CSP"/>
    <property type="match status" value="1"/>
</dbReference>
<dbReference type="EMBL" id="CP031093">
    <property type="protein sequence ID" value="QCF25662.1"/>
    <property type="molecule type" value="Genomic_DNA"/>
</dbReference>
<dbReference type="Proteomes" id="UP000298049">
    <property type="component" value="Chromosome"/>
</dbReference>
<dbReference type="InterPro" id="IPR002059">
    <property type="entry name" value="CSP_DNA-bd"/>
</dbReference>
<dbReference type="FunFam" id="2.40.50.140:FF:000006">
    <property type="entry name" value="Cold shock protein CspC"/>
    <property type="match status" value="1"/>
</dbReference>
<dbReference type="SUPFAM" id="SSF50249">
    <property type="entry name" value="Nucleic acid-binding proteins"/>
    <property type="match status" value="1"/>
</dbReference>
<organism evidence="6 7">
    <name type="scientific">Hydrocarboniclastica marina</name>
    <dbReference type="NCBI Taxonomy" id="2259620"/>
    <lineage>
        <taxon>Bacteria</taxon>
        <taxon>Pseudomonadati</taxon>
        <taxon>Pseudomonadota</taxon>
        <taxon>Gammaproteobacteria</taxon>
        <taxon>Alteromonadales</taxon>
        <taxon>Alteromonadaceae</taxon>
        <taxon>Hydrocarboniclastica</taxon>
    </lineage>
</organism>
<dbReference type="InterPro" id="IPR012340">
    <property type="entry name" value="NA-bd_OB-fold"/>
</dbReference>
<dbReference type="AlphaFoldDB" id="A0A4P7XHF9"/>
<reference evidence="6 7" key="1">
    <citation type="submission" date="2018-07" db="EMBL/GenBank/DDBJ databases">
        <title>Marsedoiliclastica nanhaica gen. nov. sp. nov., a novel marine hydrocarbonoclastic bacterium isolated from an in-situ enriched hydrocarbon-degrading consortium in deep-sea sediment.</title>
        <authorList>
            <person name="Dong C."/>
            <person name="Ma T."/>
            <person name="Liu R."/>
            <person name="Shao Z."/>
        </authorList>
    </citation>
    <scope>NUCLEOTIDE SEQUENCE [LARGE SCALE GENOMIC DNA]</scope>
    <source>
        <strain evidence="7">soil36-7</strain>
    </source>
</reference>
<dbReference type="PANTHER" id="PTHR46565:SF5">
    <property type="entry name" value="COLD SHOCK PROTEIN 2-LIKE"/>
    <property type="match status" value="1"/>
</dbReference>
<keyword evidence="7" id="KW-1185">Reference proteome</keyword>
<feature type="compositionally biased region" description="Basic and acidic residues" evidence="4">
    <location>
        <begin position="68"/>
        <end position="88"/>
    </location>
</feature>
<comment type="subcellular location">
    <subcellularLocation>
        <location evidence="1 3">Cytoplasm</location>
    </subcellularLocation>
</comment>
<evidence type="ECO:0000313" key="7">
    <source>
        <dbReference type="Proteomes" id="UP000298049"/>
    </source>
</evidence>
<evidence type="ECO:0000259" key="5">
    <source>
        <dbReference type="PROSITE" id="PS51857"/>
    </source>
</evidence>
<proteinExistence type="predicted"/>
<gene>
    <name evidence="6" type="ORF">soil367_06885</name>
</gene>